<evidence type="ECO:0000256" key="2">
    <source>
        <dbReference type="ARBA" id="ARBA00022679"/>
    </source>
</evidence>
<dbReference type="AlphaFoldDB" id="A0A2A9NNS2"/>
<evidence type="ECO:0000256" key="3">
    <source>
        <dbReference type="ARBA" id="ARBA00022691"/>
    </source>
</evidence>
<keyword evidence="3" id="KW-0949">S-adenosyl-L-methionine</keyword>
<keyword evidence="7" id="KW-1185">Reference proteome</keyword>
<organism evidence="6 7">
    <name type="scientific">Amanita thiersii Skay4041</name>
    <dbReference type="NCBI Taxonomy" id="703135"/>
    <lineage>
        <taxon>Eukaryota</taxon>
        <taxon>Fungi</taxon>
        <taxon>Dikarya</taxon>
        <taxon>Basidiomycota</taxon>
        <taxon>Agaricomycotina</taxon>
        <taxon>Agaricomycetes</taxon>
        <taxon>Agaricomycetidae</taxon>
        <taxon>Agaricales</taxon>
        <taxon>Pluteineae</taxon>
        <taxon>Amanitaceae</taxon>
        <taxon>Amanita</taxon>
    </lineage>
</organism>
<dbReference type="Proteomes" id="UP000242287">
    <property type="component" value="Unassembled WGS sequence"/>
</dbReference>
<evidence type="ECO:0000259" key="5">
    <source>
        <dbReference type="Pfam" id="PF08100"/>
    </source>
</evidence>
<dbReference type="Gene3D" id="1.10.10.10">
    <property type="entry name" value="Winged helix-like DNA-binding domain superfamily/Winged helix DNA-binding domain"/>
    <property type="match status" value="1"/>
</dbReference>
<gene>
    <name evidence="6" type="ORF">AMATHDRAFT_147951</name>
</gene>
<keyword evidence="1" id="KW-0489">Methyltransferase</keyword>
<dbReference type="SUPFAM" id="SSF53335">
    <property type="entry name" value="S-adenosyl-L-methionine-dependent methyltransferases"/>
    <property type="match status" value="1"/>
</dbReference>
<dbReference type="Gene3D" id="3.40.50.150">
    <property type="entry name" value="Vaccinia Virus protein VP39"/>
    <property type="match status" value="1"/>
</dbReference>
<dbReference type="Pfam" id="PF08100">
    <property type="entry name" value="Dimerisation"/>
    <property type="match status" value="1"/>
</dbReference>
<keyword evidence="2" id="KW-0808">Transferase</keyword>
<proteinExistence type="predicted"/>
<feature type="domain" description="O-methyltransferase C-terminal" evidence="4">
    <location>
        <begin position="246"/>
        <end position="389"/>
    </location>
</feature>
<dbReference type="InterPro" id="IPR016461">
    <property type="entry name" value="COMT-like"/>
</dbReference>
<dbReference type="Pfam" id="PF00891">
    <property type="entry name" value="Methyltransf_2"/>
    <property type="match status" value="1"/>
</dbReference>
<dbReference type="InterPro" id="IPR036388">
    <property type="entry name" value="WH-like_DNA-bd_sf"/>
</dbReference>
<dbReference type="PANTHER" id="PTHR43712">
    <property type="entry name" value="PUTATIVE (AFU_ORTHOLOGUE AFUA_4G14580)-RELATED"/>
    <property type="match status" value="1"/>
</dbReference>
<evidence type="ECO:0000313" key="7">
    <source>
        <dbReference type="Proteomes" id="UP000242287"/>
    </source>
</evidence>
<accession>A0A2A9NNS2</accession>
<dbReference type="GO" id="GO:0032259">
    <property type="term" value="P:methylation"/>
    <property type="evidence" value="ECO:0007669"/>
    <property type="project" value="UniProtKB-KW"/>
</dbReference>
<dbReference type="PANTHER" id="PTHR43712:SF2">
    <property type="entry name" value="O-METHYLTRANSFERASE CICE"/>
    <property type="match status" value="1"/>
</dbReference>
<dbReference type="SUPFAM" id="SSF46785">
    <property type="entry name" value="Winged helix' DNA-binding domain"/>
    <property type="match status" value="1"/>
</dbReference>
<dbReference type="OrthoDB" id="2410195at2759"/>
<dbReference type="InterPro" id="IPR012967">
    <property type="entry name" value="COMT_dimerisation"/>
</dbReference>
<sequence length="476" mass="51381">MSIPAVSPLRQLANIISDSVDKIDQICQSAKCDYPSLDAPFNPGSPSEGLALTPEVIQNASLIVAACSQLSSTVNIPALSLYDAIGGFHVASALRAALESNTVEILRQSPNGLKTTEIAAINGMDPTRIARLLRLLATHHIFAEVEPDVFKNNRLSSLMDTLKSVDEITASPENKHVDTPGMSALIEHTGDEVFKGSAFMTDVLLDPVSGHSEAPEHAPLCVAFKTNKPSWEWYEEPENAFRLKRFAAAMAGSAKLDPPNAILQGFNWAELPANSLVVDVGGGIGHTTLKIVQSNPNLKYIVQDRPPVVQQATEFWKANNPSALETGTVKLIAHDFFTPQPDNKVAVFLCRMVMHDHGRNTAAAILRNLRSAASSDTKLLIVDQIVPYACPDKNALAIEENIPGAKQPVPPKPLLTNLGKANAIAYLGDLQMYVGLNGEERTLGSFLELTRSTGWKIIKVFTIPGSMHKQILAIPA</sequence>
<dbReference type="STRING" id="703135.A0A2A9NNS2"/>
<reference evidence="6 7" key="1">
    <citation type="submission" date="2014-02" db="EMBL/GenBank/DDBJ databases">
        <title>Transposable element dynamics among asymbiotic and ectomycorrhizal Amanita fungi.</title>
        <authorList>
            <consortium name="DOE Joint Genome Institute"/>
            <person name="Hess J."/>
            <person name="Skrede I."/>
            <person name="Wolfe B."/>
            <person name="LaButti K."/>
            <person name="Ohm R.A."/>
            <person name="Grigoriev I.V."/>
            <person name="Pringle A."/>
        </authorList>
    </citation>
    <scope>NUCLEOTIDE SEQUENCE [LARGE SCALE GENOMIC DNA]</scope>
    <source>
        <strain evidence="6 7">SKay4041</strain>
    </source>
</reference>
<dbReference type="InterPro" id="IPR036390">
    <property type="entry name" value="WH_DNA-bd_sf"/>
</dbReference>
<dbReference type="GO" id="GO:0008171">
    <property type="term" value="F:O-methyltransferase activity"/>
    <property type="evidence" value="ECO:0007669"/>
    <property type="project" value="InterPro"/>
</dbReference>
<dbReference type="InterPro" id="IPR029063">
    <property type="entry name" value="SAM-dependent_MTases_sf"/>
</dbReference>
<dbReference type="GO" id="GO:0046983">
    <property type="term" value="F:protein dimerization activity"/>
    <property type="evidence" value="ECO:0007669"/>
    <property type="project" value="InterPro"/>
</dbReference>
<evidence type="ECO:0000313" key="6">
    <source>
        <dbReference type="EMBL" id="PFH49323.1"/>
    </source>
</evidence>
<dbReference type="InterPro" id="IPR001077">
    <property type="entry name" value="COMT_C"/>
</dbReference>
<evidence type="ECO:0000256" key="1">
    <source>
        <dbReference type="ARBA" id="ARBA00022603"/>
    </source>
</evidence>
<name>A0A2A9NNS2_9AGAR</name>
<dbReference type="PROSITE" id="PS51683">
    <property type="entry name" value="SAM_OMT_II"/>
    <property type="match status" value="1"/>
</dbReference>
<dbReference type="EMBL" id="KZ302033">
    <property type="protein sequence ID" value="PFH49323.1"/>
    <property type="molecule type" value="Genomic_DNA"/>
</dbReference>
<protein>
    <submittedName>
        <fullName evidence="6">Uncharacterized protein</fullName>
    </submittedName>
</protein>
<evidence type="ECO:0000259" key="4">
    <source>
        <dbReference type="Pfam" id="PF00891"/>
    </source>
</evidence>
<feature type="domain" description="O-methyltransferase dimerisation" evidence="5">
    <location>
        <begin position="83"/>
        <end position="159"/>
    </location>
</feature>